<sequence length="69" mass="7642">MASTVDTSAIVIRSAETQDCAQVYRLMRELAVHLQGENDMTLTAEQFYQDVFGDKPACHCIVATTEEGM</sequence>
<dbReference type="InterPro" id="IPR016181">
    <property type="entry name" value="Acyl_CoA_acyltransferase"/>
</dbReference>
<reference evidence="1 2" key="1">
    <citation type="journal article" date="2021" name="Elife">
        <title>Chloroplast acquisition without the gene transfer in kleptoplastic sea slugs, Plakobranchus ocellatus.</title>
        <authorList>
            <person name="Maeda T."/>
            <person name="Takahashi S."/>
            <person name="Yoshida T."/>
            <person name="Shimamura S."/>
            <person name="Takaki Y."/>
            <person name="Nagai Y."/>
            <person name="Toyoda A."/>
            <person name="Suzuki Y."/>
            <person name="Arimoto A."/>
            <person name="Ishii H."/>
            <person name="Satoh N."/>
            <person name="Nishiyama T."/>
            <person name="Hasebe M."/>
            <person name="Maruyama T."/>
            <person name="Minagawa J."/>
            <person name="Obokata J."/>
            <person name="Shigenobu S."/>
        </authorList>
    </citation>
    <scope>NUCLEOTIDE SEQUENCE [LARGE SCALE GENOMIC DNA]</scope>
</reference>
<dbReference type="SUPFAM" id="SSF55729">
    <property type="entry name" value="Acyl-CoA N-acyltransferases (Nat)"/>
    <property type="match status" value="1"/>
</dbReference>
<gene>
    <name evidence="1" type="ORF">ElyMa_002121300</name>
</gene>
<dbReference type="Proteomes" id="UP000762676">
    <property type="component" value="Unassembled WGS sequence"/>
</dbReference>
<evidence type="ECO:0000313" key="1">
    <source>
        <dbReference type="EMBL" id="GFR72773.1"/>
    </source>
</evidence>
<keyword evidence="2" id="KW-1185">Reference proteome</keyword>
<accession>A0AAV4FH85</accession>
<dbReference type="EMBL" id="BMAT01004406">
    <property type="protein sequence ID" value="GFR72773.1"/>
    <property type="molecule type" value="Genomic_DNA"/>
</dbReference>
<protein>
    <submittedName>
        <fullName evidence="1">Diamine acetyltransferase 1-like protein</fullName>
    </submittedName>
</protein>
<comment type="caution">
    <text evidence="1">The sequence shown here is derived from an EMBL/GenBank/DDBJ whole genome shotgun (WGS) entry which is preliminary data.</text>
</comment>
<proteinExistence type="predicted"/>
<name>A0AAV4FH85_9GAST</name>
<dbReference type="Gene3D" id="3.40.630.30">
    <property type="match status" value="1"/>
</dbReference>
<dbReference type="AlphaFoldDB" id="A0AAV4FH85"/>
<organism evidence="1 2">
    <name type="scientific">Elysia marginata</name>
    <dbReference type="NCBI Taxonomy" id="1093978"/>
    <lineage>
        <taxon>Eukaryota</taxon>
        <taxon>Metazoa</taxon>
        <taxon>Spiralia</taxon>
        <taxon>Lophotrochozoa</taxon>
        <taxon>Mollusca</taxon>
        <taxon>Gastropoda</taxon>
        <taxon>Heterobranchia</taxon>
        <taxon>Euthyneura</taxon>
        <taxon>Panpulmonata</taxon>
        <taxon>Sacoglossa</taxon>
        <taxon>Placobranchoidea</taxon>
        <taxon>Plakobranchidae</taxon>
        <taxon>Elysia</taxon>
    </lineage>
</organism>
<evidence type="ECO:0000313" key="2">
    <source>
        <dbReference type="Proteomes" id="UP000762676"/>
    </source>
</evidence>